<reference evidence="2 3" key="1">
    <citation type="submission" date="2021-06" db="EMBL/GenBank/DDBJ databases">
        <authorList>
            <person name="Sun Q."/>
            <person name="Li D."/>
        </authorList>
    </citation>
    <scope>NUCLEOTIDE SEQUENCE [LARGE SCALE GENOMIC DNA]</scope>
    <source>
        <strain evidence="2 3">MSJ-40</strain>
    </source>
</reference>
<feature type="domain" description="Molybdopterin-guanine dinucleotide biosynthesis protein B (MobB)" evidence="1">
    <location>
        <begin position="4"/>
        <end position="134"/>
    </location>
</feature>
<proteinExistence type="predicted"/>
<evidence type="ECO:0000259" key="1">
    <source>
        <dbReference type="Pfam" id="PF03205"/>
    </source>
</evidence>
<sequence length="166" mass="18867">MIPVFSIVGSKSNVGKTRVLCNIIRELRSRGYRVGTIKHDVHGFDIDHPGKDTWLHAQAGANVVTISSSKKMAIIEQLEEEYSLEDVINKINNVDIIITEGYKAENKPKLEVFRKEIAEKLCSKDDELFGIITDTPFNKTIPQFDFSQTKEIVDLIEEKFLKTNNN</sequence>
<organism evidence="2 3">
    <name type="scientific">Tissierella simiarum</name>
    <dbReference type="NCBI Taxonomy" id="2841534"/>
    <lineage>
        <taxon>Bacteria</taxon>
        <taxon>Bacillati</taxon>
        <taxon>Bacillota</taxon>
        <taxon>Tissierellia</taxon>
        <taxon>Tissierellales</taxon>
        <taxon>Tissierellaceae</taxon>
        <taxon>Tissierella</taxon>
    </lineage>
</organism>
<evidence type="ECO:0000313" key="3">
    <source>
        <dbReference type="Proteomes" id="UP000749471"/>
    </source>
</evidence>
<dbReference type="RefSeq" id="WP_216520183.1">
    <property type="nucleotide sequence ID" value="NZ_JAHLPM010000010.1"/>
</dbReference>
<evidence type="ECO:0000313" key="2">
    <source>
        <dbReference type="EMBL" id="MBU5438800.1"/>
    </source>
</evidence>
<keyword evidence="3" id="KW-1185">Reference proteome</keyword>
<comment type="caution">
    <text evidence="2">The sequence shown here is derived from an EMBL/GenBank/DDBJ whole genome shotgun (WGS) entry which is preliminary data.</text>
</comment>
<dbReference type="EMBL" id="JAHLPM010000010">
    <property type="protein sequence ID" value="MBU5438800.1"/>
    <property type="molecule type" value="Genomic_DNA"/>
</dbReference>
<dbReference type="InterPro" id="IPR052539">
    <property type="entry name" value="MGD_biosynthesis_adapter"/>
</dbReference>
<name>A0ABS6E7A2_9FIRM</name>
<protein>
    <submittedName>
        <fullName evidence="2">Molybdopterin-guanine dinucleotide biosynthesis protein B</fullName>
    </submittedName>
</protein>
<accession>A0ABS6E7A2</accession>
<gene>
    <name evidence="2" type="primary">mobB</name>
    <name evidence="2" type="ORF">KQI42_12300</name>
</gene>
<dbReference type="NCBIfam" id="TIGR00176">
    <property type="entry name" value="mobB"/>
    <property type="match status" value="1"/>
</dbReference>
<dbReference type="Proteomes" id="UP000749471">
    <property type="component" value="Unassembled WGS sequence"/>
</dbReference>
<dbReference type="Pfam" id="PF03205">
    <property type="entry name" value="MobB"/>
    <property type="match status" value="1"/>
</dbReference>
<dbReference type="CDD" id="cd03116">
    <property type="entry name" value="MobB"/>
    <property type="match status" value="1"/>
</dbReference>
<dbReference type="PANTHER" id="PTHR40072">
    <property type="entry name" value="MOLYBDOPTERIN-GUANINE DINUCLEOTIDE BIOSYNTHESIS ADAPTER PROTEIN-RELATED"/>
    <property type="match status" value="1"/>
</dbReference>
<dbReference type="InterPro" id="IPR004435">
    <property type="entry name" value="MobB_dom"/>
</dbReference>
<dbReference type="PANTHER" id="PTHR40072:SF1">
    <property type="entry name" value="MOLYBDOPTERIN-GUANINE DINUCLEOTIDE BIOSYNTHESIS ADAPTER PROTEIN"/>
    <property type="match status" value="1"/>
</dbReference>